<dbReference type="AlphaFoldDB" id="A0A6G1Q5D7"/>
<feature type="transmembrane region" description="Helical" evidence="1">
    <location>
        <begin position="12"/>
        <end position="30"/>
    </location>
</feature>
<reference evidence="2 3" key="1">
    <citation type="submission" date="2019-02" db="EMBL/GenBank/DDBJ databases">
        <title>Opniocepnalus argus genome.</title>
        <authorList>
            <person name="Zhou C."/>
            <person name="Xiao S."/>
        </authorList>
    </citation>
    <scope>NUCLEOTIDE SEQUENCE [LARGE SCALE GENOMIC DNA]</scope>
    <source>
        <strain evidence="2">OARG1902GOOAL</strain>
        <tissue evidence="2">Muscle</tissue>
    </source>
</reference>
<keyword evidence="3" id="KW-1185">Reference proteome</keyword>
<keyword evidence="1" id="KW-0812">Transmembrane</keyword>
<dbReference type="Proteomes" id="UP000503349">
    <property type="component" value="Chromosome 12"/>
</dbReference>
<name>A0A6G1Q5D7_CHAAH</name>
<evidence type="ECO:0000256" key="1">
    <source>
        <dbReference type="SAM" id="Phobius"/>
    </source>
</evidence>
<gene>
    <name evidence="2" type="ORF">EXN66_Car013076</name>
</gene>
<reference evidence="3" key="2">
    <citation type="submission" date="2019-02" db="EMBL/GenBank/DDBJ databases">
        <title>Opniocepnalus argus Var Kimnra genome.</title>
        <authorList>
            <person name="Zhou C."/>
            <person name="Xiao S."/>
        </authorList>
    </citation>
    <scope>NUCLEOTIDE SEQUENCE [LARGE SCALE GENOMIC DNA]</scope>
</reference>
<sequence length="64" mass="7357">MFISLVCTLYFPIPISTFVSLMIIPFLLILTTPPLQTRSTFTSKHTLYKGDTCFVFLLHLTLLF</sequence>
<organism evidence="2 3">
    <name type="scientific">Channa argus</name>
    <name type="common">Northern snakehead</name>
    <name type="synonym">Ophicephalus argus</name>
    <dbReference type="NCBI Taxonomy" id="215402"/>
    <lineage>
        <taxon>Eukaryota</taxon>
        <taxon>Metazoa</taxon>
        <taxon>Chordata</taxon>
        <taxon>Craniata</taxon>
        <taxon>Vertebrata</taxon>
        <taxon>Euteleostomi</taxon>
        <taxon>Actinopterygii</taxon>
        <taxon>Neopterygii</taxon>
        <taxon>Teleostei</taxon>
        <taxon>Neoteleostei</taxon>
        <taxon>Acanthomorphata</taxon>
        <taxon>Anabantaria</taxon>
        <taxon>Anabantiformes</taxon>
        <taxon>Channoidei</taxon>
        <taxon>Channidae</taxon>
        <taxon>Channa</taxon>
    </lineage>
</organism>
<evidence type="ECO:0000313" key="3">
    <source>
        <dbReference type="Proteomes" id="UP000503349"/>
    </source>
</evidence>
<keyword evidence="1" id="KW-1133">Transmembrane helix</keyword>
<proteinExistence type="predicted"/>
<evidence type="ECO:0000313" key="2">
    <source>
        <dbReference type="EMBL" id="KAF3697396.1"/>
    </source>
</evidence>
<dbReference type="EMBL" id="CM015723">
    <property type="protein sequence ID" value="KAF3697396.1"/>
    <property type="molecule type" value="Genomic_DNA"/>
</dbReference>
<protein>
    <submittedName>
        <fullName evidence="2">Uncharacterized protein</fullName>
    </submittedName>
</protein>
<accession>A0A6G1Q5D7</accession>
<keyword evidence="1" id="KW-0472">Membrane</keyword>